<keyword evidence="3" id="KW-1003">Cell membrane</keyword>
<proteinExistence type="inferred from homology"/>
<keyword evidence="7 10" id="KW-0175">Coiled coil</keyword>
<evidence type="ECO:0000256" key="4">
    <source>
        <dbReference type="ARBA" id="ARBA00022692"/>
    </source>
</evidence>
<dbReference type="InterPro" id="IPR055282">
    <property type="entry name" value="PPI1-4"/>
</dbReference>
<keyword evidence="14" id="KW-1185">Reference proteome</keyword>
<keyword evidence="8 12" id="KW-0472">Membrane</keyword>
<evidence type="ECO:0000256" key="5">
    <source>
        <dbReference type="ARBA" id="ARBA00022824"/>
    </source>
</evidence>
<evidence type="ECO:0008006" key="15">
    <source>
        <dbReference type="Google" id="ProtNLM"/>
    </source>
</evidence>
<feature type="compositionally biased region" description="Basic and acidic residues" evidence="11">
    <location>
        <begin position="555"/>
        <end position="568"/>
    </location>
</feature>
<feature type="compositionally biased region" description="Basic and acidic residues" evidence="11">
    <location>
        <begin position="49"/>
        <end position="58"/>
    </location>
</feature>
<keyword evidence="6 12" id="KW-1133">Transmembrane helix</keyword>
<dbReference type="Proteomes" id="UP000886885">
    <property type="component" value="Chromosome 11A"/>
</dbReference>
<feature type="compositionally biased region" description="Acidic residues" evidence="11">
    <location>
        <begin position="594"/>
        <end position="603"/>
    </location>
</feature>
<gene>
    <name evidence="13" type="ORF">POTOM_039879</name>
</gene>
<organism evidence="13 14">
    <name type="scientific">Populus tomentosa</name>
    <name type="common">Chinese white poplar</name>
    <dbReference type="NCBI Taxonomy" id="118781"/>
    <lineage>
        <taxon>Eukaryota</taxon>
        <taxon>Viridiplantae</taxon>
        <taxon>Streptophyta</taxon>
        <taxon>Embryophyta</taxon>
        <taxon>Tracheophyta</taxon>
        <taxon>Spermatophyta</taxon>
        <taxon>Magnoliopsida</taxon>
        <taxon>eudicotyledons</taxon>
        <taxon>Gunneridae</taxon>
        <taxon>Pentapetalae</taxon>
        <taxon>rosids</taxon>
        <taxon>fabids</taxon>
        <taxon>Malpighiales</taxon>
        <taxon>Salicaceae</taxon>
        <taxon>Saliceae</taxon>
        <taxon>Populus</taxon>
    </lineage>
</organism>
<name>A0A8X7YUL8_POPTO</name>
<comment type="caution">
    <text evidence="13">The sequence shown here is derived from an EMBL/GenBank/DDBJ whole genome shotgun (WGS) entry which is preliminary data.</text>
</comment>
<feature type="region of interest" description="Disordered" evidence="11">
    <location>
        <begin position="457"/>
        <end position="518"/>
    </location>
</feature>
<feature type="compositionally biased region" description="Basic and acidic residues" evidence="11">
    <location>
        <begin position="476"/>
        <end position="500"/>
    </location>
</feature>
<dbReference type="PANTHER" id="PTHR32219:SF2">
    <property type="entry name" value="PROTON PUMP-INTERACTOR 1"/>
    <property type="match status" value="1"/>
</dbReference>
<accession>A0A8X7YUL8</accession>
<keyword evidence="5" id="KW-0256">Endoplasmic reticulum</keyword>
<evidence type="ECO:0000256" key="11">
    <source>
        <dbReference type="SAM" id="MobiDB-lite"/>
    </source>
</evidence>
<reference evidence="13" key="1">
    <citation type="journal article" date="2020" name="bioRxiv">
        <title>Hybrid origin of Populus tomentosa Carr. identified through genome sequencing and phylogenomic analysis.</title>
        <authorList>
            <person name="An X."/>
            <person name="Gao K."/>
            <person name="Chen Z."/>
            <person name="Li J."/>
            <person name="Yang X."/>
            <person name="Yang X."/>
            <person name="Zhou J."/>
            <person name="Guo T."/>
            <person name="Zhao T."/>
            <person name="Huang S."/>
            <person name="Miao D."/>
            <person name="Khan W.U."/>
            <person name="Rao P."/>
            <person name="Ye M."/>
            <person name="Lei B."/>
            <person name="Liao W."/>
            <person name="Wang J."/>
            <person name="Ji L."/>
            <person name="Li Y."/>
            <person name="Guo B."/>
            <person name="Mustafa N.S."/>
            <person name="Li S."/>
            <person name="Yun Q."/>
            <person name="Keller S.R."/>
            <person name="Mao J."/>
            <person name="Zhang R."/>
            <person name="Strauss S.H."/>
        </authorList>
    </citation>
    <scope>NUCLEOTIDE SEQUENCE</scope>
    <source>
        <strain evidence="13">GM15</strain>
        <tissue evidence="13">Leaf</tissue>
    </source>
</reference>
<feature type="coiled-coil region" evidence="10">
    <location>
        <begin position="313"/>
        <end position="361"/>
    </location>
</feature>
<sequence length="668" mass="76099">MGVEVVAPEKVQAPVDGVSEVDKSVLHQKENGKLDKVSGLTEPIQFGSHGEEPGKAEGNDVTDANLPKDAVDEWPAPKQVHSFYFVTYRLYDDPKIKAKIDQADKEIQKRNQSRFQITEELKDRRDLNTSDRSDECFSFKPFDMDVPGFLSVQSIKRQVPDKCALQIPLVQSKRAELINQVRALKNEGRQYKSIFDEKKKEMEPLQQALGKLRNTNNAGRVGICSSEEELNDLIYSLQYRMQHESIPLTEEKQILREIKQLEGTREKVIANAAMRTKIQDSLGQKEAIQDQVKLMGVDLDGVRKERQALWEKLDGLEAKVQALDAEIKTLQEELEAVIQKREKTYETLQELRKQRDEANANFYQSRMLLTKAKELAAKKDVKALEELALDEVEKFMSLWCHNKSFRDDYEKRILPSLDRRQLSRDGRIRNPDEKLLVISEAPKPSEPEPVVKAIPKRAKEDPKPIPPKDTLPTQKVQKEITKTELKPTSEHSDMVDKEISGLEIPSKNPSPAEKEVDEAKLKEIKREEEIAKAKQAMERKKKLAEKAAAKAAARAQKDAEKKLKEREKKLKKKAAASAPTTEPEQCAEAVAEAAEPEMVEVNDEVPVSVKEKVRKEKTVRSRNRPRGPDSLPKVITRRKKSTNFWMWAAPAAAFVVLLFLALGYYYLL</sequence>
<dbReference type="PANTHER" id="PTHR32219">
    <property type="entry name" value="RNA-BINDING PROTEIN YLMH-RELATED"/>
    <property type="match status" value="1"/>
</dbReference>
<evidence type="ECO:0000313" key="13">
    <source>
        <dbReference type="EMBL" id="KAG6756450.1"/>
    </source>
</evidence>
<dbReference type="GO" id="GO:0005789">
    <property type="term" value="C:endoplasmic reticulum membrane"/>
    <property type="evidence" value="ECO:0007669"/>
    <property type="project" value="UniProtKB-SubCell"/>
</dbReference>
<evidence type="ECO:0000256" key="7">
    <source>
        <dbReference type="ARBA" id="ARBA00023054"/>
    </source>
</evidence>
<dbReference type="OrthoDB" id="2195113at2759"/>
<evidence type="ECO:0000256" key="10">
    <source>
        <dbReference type="SAM" id="Coils"/>
    </source>
</evidence>
<comment type="similarity">
    <text evidence="9">Belongs to the plant Proton pump-interactor protein family.</text>
</comment>
<dbReference type="EMBL" id="JAAWWB010000021">
    <property type="protein sequence ID" value="KAG6756450.1"/>
    <property type="molecule type" value="Genomic_DNA"/>
</dbReference>
<protein>
    <recommendedName>
        <fullName evidence="15">Proton pump-interactor 1</fullName>
    </recommendedName>
</protein>
<keyword evidence="4 12" id="KW-0812">Transmembrane</keyword>
<evidence type="ECO:0000256" key="12">
    <source>
        <dbReference type="SAM" id="Phobius"/>
    </source>
</evidence>
<feature type="transmembrane region" description="Helical" evidence="12">
    <location>
        <begin position="644"/>
        <end position="667"/>
    </location>
</feature>
<evidence type="ECO:0000256" key="8">
    <source>
        <dbReference type="ARBA" id="ARBA00023136"/>
    </source>
</evidence>
<dbReference type="AlphaFoldDB" id="A0A8X7YUL8"/>
<evidence type="ECO:0000256" key="6">
    <source>
        <dbReference type="ARBA" id="ARBA00022989"/>
    </source>
</evidence>
<feature type="compositionally biased region" description="Basic and acidic residues" evidence="11">
    <location>
        <begin position="609"/>
        <end position="619"/>
    </location>
</feature>
<evidence type="ECO:0000256" key="9">
    <source>
        <dbReference type="ARBA" id="ARBA00038080"/>
    </source>
</evidence>
<feature type="compositionally biased region" description="Low complexity" evidence="11">
    <location>
        <begin position="575"/>
        <end position="593"/>
    </location>
</feature>
<comment type="subcellular location">
    <subcellularLocation>
        <location evidence="1">Cell membrane</location>
        <topology evidence="1">Single-pass membrane protein</topology>
    </subcellularLocation>
    <subcellularLocation>
        <location evidence="2">Endoplasmic reticulum membrane</location>
        <topology evidence="2">Single-pass membrane protein</topology>
    </subcellularLocation>
</comment>
<dbReference type="GO" id="GO:0005886">
    <property type="term" value="C:plasma membrane"/>
    <property type="evidence" value="ECO:0007669"/>
    <property type="project" value="UniProtKB-SubCell"/>
</dbReference>
<evidence type="ECO:0000313" key="14">
    <source>
        <dbReference type="Proteomes" id="UP000886885"/>
    </source>
</evidence>
<evidence type="ECO:0000256" key="1">
    <source>
        <dbReference type="ARBA" id="ARBA00004162"/>
    </source>
</evidence>
<evidence type="ECO:0000256" key="3">
    <source>
        <dbReference type="ARBA" id="ARBA00022475"/>
    </source>
</evidence>
<feature type="region of interest" description="Disordered" evidence="11">
    <location>
        <begin position="541"/>
        <end position="633"/>
    </location>
</feature>
<feature type="region of interest" description="Disordered" evidence="11">
    <location>
        <begin position="22"/>
        <end position="64"/>
    </location>
</feature>
<evidence type="ECO:0000256" key="2">
    <source>
        <dbReference type="ARBA" id="ARBA00004389"/>
    </source>
</evidence>
<feature type="compositionally biased region" description="Basic and acidic residues" evidence="11">
    <location>
        <begin position="22"/>
        <end position="36"/>
    </location>
</feature>